<dbReference type="OrthoDB" id="73901at2759"/>
<dbReference type="GO" id="GO:0005375">
    <property type="term" value="F:copper ion transmembrane transporter activity"/>
    <property type="evidence" value="ECO:0007669"/>
    <property type="project" value="UniProtKB-UniRule"/>
</dbReference>
<keyword evidence="3 6" id="KW-0187">Copper transport</keyword>
<keyword evidence="5 6" id="KW-0472">Membrane</keyword>
<keyword evidence="6" id="KW-0186">Copper</keyword>
<keyword evidence="8" id="KW-1185">Reference proteome</keyword>
<evidence type="ECO:0000256" key="2">
    <source>
        <dbReference type="ARBA" id="ARBA00022692"/>
    </source>
</evidence>
<dbReference type="PANTHER" id="PTHR12483">
    <property type="entry name" value="SOLUTE CARRIER FAMILY 31 COPPER TRANSPORTERS"/>
    <property type="match status" value="1"/>
</dbReference>
<evidence type="ECO:0000256" key="6">
    <source>
        <dbReference type="RuleBase" id="RU367022"/>
    </source>
</evidence>
<comment type="subcellular location">
    <subcellularLocation>
        <location evidence="6">Membrane</location>
        <topology evidence="6">Multi-pass membrane protein</topology>
    </subcellularLocation>
</comment>
<evidence type="ECO:0000256" key="3">
    <source>
        <dbReference type="ARBA" id="ARBA00022796"/>
    </source>
</evidence>
<dbReference type="Proteomes" id="UP001141552">
    <property type="component" value="Unassembled WGS sequence"/>
</dbReference>
<feature type="transmembrane region" description="Helical" evidence="6">
    <location>
        <begin position="57"/>
        <end position="78"/>
    </location>
</feature>
<keyword evidence="4 6" id="KW-1133">Transmembrane helix</keyword>
<sequence>MSHSGHGEGDMPMTPGGSMDGNMNMSMSPSDMMMHMSFYWGKDAIILFSGWPNDSLGMYILAIFTVLLLAAAIEVFSASPGAVLGNNTNSLVGVFIQACIYAVRMAFAYLVMLSVMSYNLGIFIAAVAGHTIGFFLVKVRAFAATTAHGTAQNGVDPKV</sequence>
<dbReference type="AlphaFoldDB" id="A0A9Q0FNH1"/>
<keyword evidence="6" id="KW-0813">Transport</keyword>
<organism evidence="7 8">
    <name type="scientific">Turnera subulata</name>
    <dbReference type="NCBI Taxonomy" id="218843"/>
    <lineage>
        <taxon>Eukaryota</taxon>
        <taxon>Viridiplantae</taxon>
        <taxon>Streptophyta</taxon>
        <taxon>Embryophyta</taxon>
        <taxon>Tracheophyta</taxon>
        <taxon>Spermatophyta</taxon>
        <taxon>Magnoliopsida</taxon>
        <taxon>eudicotyledons</taxon>
        <taxon>Gunneridae</taxon>
        <taxon>Pentapetalae</taxon>
        <taxon>rosids</taxon>
        <taxon>fabids</taxon>
        <taxon>Malpighiales</taxon>
        <taxon>Passifloraceae</taxon>
        <taxon>Turnera</taxon>
    </lineage>
</organism>
<evidence type="ECO:0000256" key="1">
    <source>
        <dbReference type="ARBA" id="ARBA00006921"/>
    </source>
</evidence>
<reference evidence="7" key="1">
    <citation type="submission" date="2022-02" db="EMBL/GenBank/DDBJ databases">
        <authorList>
            <person name="Henning P.M."/>
            <person name="McCubbin A.G."/>
            <person name="Shore J.S."/>
        </authorList>
    </citation>
    <scope>NUCLEOTIDE SEQUENCE</scope>
    <source>
        <strain evidence="7">F60SS</strain>
        <tissue evidence="7">Leaves</tissue>
    </source>
</reference>
<gene>
    <name evidence="7" type="ORF">Tsubulata_022487</name>
</gene>
<dbReference type="PANTHER" id="PTHR12483:SF85">
    <property type="entry name" value="COPPER TRANSPORT PROTEIN"/>
    <property type="match status" value="1"/>
</dbReference>
<evidence type="ECO:0000313" key="8">
    <source>
        <dbReference type="Proteomes" id="UP001141552"/>
    </source>
</evidence>
<name>A0A9Q0FNH1_9ROSI</name>
<evidence type="ECO:0000256" key="5">
    <source>
        <dbReference type="ARBA" id="ARBA00023136"/>
    </source>
</evidence>
<evidence type="ECO:0000313" key="7">
    <source>
        <dbReference type="EMBL" id="KAJ4833556.1"/>
    </source>
</evidence>
<reference evidence="7" key="2">
    <citation type="journal article" date="2023" name="Plants (Basel)">
        <title>Annotation of the Turnera subulata (Passifloraceae) Draft Genome Reveals the S-Locus Evolved after the Divergence of Turneroideae from Passifloroideae in a Stepwise Manner.</title>
        <authorList>
            <person name="Henning P.M."/>
            <person name="Roalson E.H."/>
            <person name="Mir W."/>
            <person name="McCubbin A.G."/>
            <person name="Shore J.S."/>
        </authorList>
    </citation>
    <scope>NUCLEOTIDE SEQUENCE</scope>
    <source>
        <strain evidence="7">F60SS</strain>
    </source>
</reference>
<comment type="similarity">
    <text evidence="1 6">Belongs to the copper transporter (Ctr) (TC 1.A.56) family. SLC31A subfamily.</text>
</comment>
<dbReference type="EMBL" id="JAKUCV010004917">
    <property type="protein sequence ID" value="KAJ4833556.1"/>
    <property type="molecule type" value="Genomic_DNA"/>
</dbReference>
<keyword evidence="2 6" id="KW-0812">Transmembrane</keyword>
<dbReference type="Pfam" id="PF04145">
    <property type="entry name" value="Ctr"/>
    <property type="match status" value="1"/>
</dbReference>
<protein>
    <recommendedName>
        <fullName evidence="6">Copper transport protein</fullName>
    </recommendedName>
</protein>
<feature type="transmembrane region" description="Helical" evidence="6">
    <location>
        <begin position="90"/>
        <end position="112"/>
    </location>
</feature>
<comment type="caution">
    <text evidence="7">The sequence shown here is derived from an EMBL/GenBank/DDBJ whole genome shotgun (WGS) entry which is preliminary data.</text>
</comment>
<keyword evidence="6" id="KW-0406">Ion transport</keyword>
<evidence type="ECO:0000256" key="4">
    <source>
        <dbReference type="ARBA" id="ARBA00022989"/>
    </source>
</evidence>
<dbReference type="InterPro" id="IPR007274">
    <property type="entry name" value="Cop_transporter"/>
</dbReference>
<feature type="transmembrane region" description="Helical" evidence="6">
    <location>
        <begin position="118"/>
        <end position="137"/>
    </location>
</feature>
<dbReference type="GO" id="GO:0005886">
    <property type="term" value="C:plasma membrane"/>
    <property type="evidence" value="ECO:0007669"/>
    <property type="project" value="TreeGrafter"/>
</dbReference>
<accession>A0A9Q0FNH1</accession>
<proteinExistence type="inferred from homology"/>